<dbReference type="PIRSF" id="PIRSF006060">
    <property type="entry name" value="AA_transporter"/>
    <property type="match status" value="1"/>
</dbReference>
<name>A0ABR0EKE3_ZASCE</name>
<feature type="transmembrane region" description="Helical" evidence="6">
    <location>
        <begin position="69"/>
        <end position="93"/>
    </location>
</feature>
<feature type="transmembrane region" description="Helical" evidence="6">
    <location>
        <begin position="311"/>
        <end position="331"/>
    </location>
</feature>
<protein>
    <recommendedName>
        <fullName evidence="9">Amino acid permease</fullName>
    </recommendedName>
</protein>
<keyword evidence="3 6" id="KW-0812">Transmembrane</keyword>
<organism evidence="7 8">
    <name type="scientific">Zasmidium cellare</name>
    <name type="common">Wine cellar mold</name>
    <name type="synonym">Racodium cellare</name>
    <dbReference type="NCBI Taxonomy" id="395010"/>
    <lineage>
        <taxon>Eukaryota</taxon>
        <taxon>Fungi</taxon>
        <taxon>Dikarya</taxon>
        <taxon>Ascomycota</taxon>
        <taxon>Pezizomycotina</taxon>
        <taxon>Dothideomycetes</taxon>
        <taxon>Dothideomycetidae</taxon>
        <taxon>Mycosphaerellales</taxon>
        <taxon>Mycosphaerellaceae</taxon>
        <taxon>Zasmidium</taxon>
    </lineage>
</organism>
<dbReference type="PANTHER" id="PTHR45649">
    <property type="entry name" value="AMINO-ACID PERMEASE BAT1"/>
    <property type="match status" value="1"/>
</dbReference>
<feature type="transmembrane region" description="Helical" evidence="6">
    <location>
        <begin position="12"/>
        <end position="32"/>
    </location>
</feature>
<keyword evidence="5 6" id="KW-0472">Membrane</keyword>
<evidence type="ECO:0000256" key="3">
    <source>
        <dbReference type="ARBA" id="ARBA00022692"/>
    </source>
</evidence>
<feature type="transmembrane region" description="Helical" evidence="6">
    <location>
        <begin position="264"/>
        <end position="290"/>
    </location>
</feature>
<feature type="transmembrane region" description="Helical" evidence="6">
    <location>
        <begin position="105"/>
        <end position="127"/>
    </location>
</feature>
<feature type="transmembrane region" description="Helical" evidence="6">
    <location>
        <begin position="412"/>
        <end position="432"/>
    </location>
</feature>
<evidence type="ECO:0000313" key="8">
    <source>
        <dbReference type="Proteomes" id="UP001305779"/>
    </source>
</evidence>
<reference evidence="7 8" key="1">
    <citation type="journal article" date="2023" name="G3 (Bethesda)">
        <title>A chromosome-level genome assembly of Zasmidium syzygii isolated from banana leaves.</title>
        <authorList>
            <person name="van Westerhoven A.C."/>
            <person name="Mehrabi R."/>
            <person name="Talebi R."/>
            <person name="Steentjes M.B.F."/>
            <person name="Corcolon B."/>
            <person name="Chong P.A."/>
            <person name="Kema G.H.J."/>
            <person name="Seidl M.F."/>
        </authorList>
    </citation>
    <scope>NUCLEOTIDE SEQUENCE [LARGE SCALE GENOMIC DNA]</scope>
    <source>
        <strain evidence="7 8">P124</strain>
    </source>
</reference>
<dbReference type="InterPro" id="IPR002293">
    <property type="entry name" value="AA/rel_permease1"/>
</dbReference>
<accession>A0ABR0EKE3</accession>
<feature type="transmembrane region" description="Helical" evidence="6">
    <location>
        <begin position="382"/>
        <end position="400"/>
    </location>
</feature>
<dbReference type="PANTHER" id="PTHR45649:SF5">
    <property type="entry name" value="GABA TRANSPORTER (EUROFUNG)-RELATED"/>
    <property type="match status" value="1"/>
</dbReference>
<keyword evidence="2" id="KW-0813">Transport</keyword>
<keyword evidence="8" id="KW-1185">Reference proteome</keyword>
<evidence type="ECO:0000256" key="2">
    <source>
        <dbReference type="ARBA" id="ARBA00022448"/>
    </source>
</evidence>
<dbReference type="Gene3D" id="1.20.1740.10">
    <property type="entry name" value="Amino acid/polyamine transporter I"/>
    <property type="match status" value="1"/>
</dbReference>
<evidence type="ECO:0000256" key="1">
    <source>
        <dbReference type="ARBA" id="ARBA00004141"/>
    </source>
</evidence>
<evidence type="ECO:0000256" key="4">
    <source>
        <dbReference type="ARBA" id="ARBA00022989"/>
    </source>
</evidence>
<feature type="transmembrane region" description="Helical" evidence="6">
    <location>
        <begin position="133"/>
        <end position="152"/>
    </location>
</feature>
<dbReference type="EMBL" id="JAXOVC010000005">
    <property type="protein sequence ID" value="KAK4502029.1"/>
    <property type="molecule type" value="Genomic_DNA"/>
</dbReference>
<feature type="transmembrane region" description="Helical" evidence="6">
    <location>
        <begin position="213"/>
        <end position="234"/>
    </location>
</feature>
<evidence type="ECO:0000256" key="5">
    <source>
        <dbReference type="ARBA" id="ARBA00023136"/>
    </source>
</evidence>
<dbReference type="Proteomes" id="UP001305779">
    <property type="component" value="Unassembled WGS sequence"/>
</dbReference>
<evidence type="ECO:0000256" key="6">
    <source>
        <dbReference type="SAM" id="Phobius"/>
    </source>
</evidence>
<gene>
    <name evidence="7" type="ORF">PRZ48_007840</name>
</gene>
<dbReference type="Pfam" id="PF13520">
    <property type="entry name" value="AA_permease_2"/>
    <property type="match status" value="1"/>
</dbReference>
<keyword evidence="4 6" id="KW-1133">Transmembrane helix</keyword>
<evidence type="ECO:0008006" key="9">
    <source>
        <dbReference type="Google" id="ProtNLM"/>
    </source>
</evidence>
<proteinExistence type="predicted"/>
<comment type="caution">
    <text evidence="7">The sequence shown here is derived from an EMBL/GenBank/DDBJ whole genome shotgun (WGS) entry which is preliminary data.</text>
</comment>
<sequence>MFFALYNGGPQVFIWSSLISWIGALAQAASLAEMASLQPIAGAQYHWTWALAPPSTKRFLTWLQGWLTWLGWISLLCGIVNVTAGLLLSLVSLCIPSYSPEDWHLYLVIVAFAVTQAACNIFAWKLLPAAEIVAGWLHVLLFFVFLGVLGGMGSKHDAEYVFTHFEASSGWEGNRFVAWNLGMLSTTWSYTGFDGTVHMSEEVRKSRDAVPRAMVLTIALNGVLGFAMVIALLFSLGPLEQALEAEWPILAILLNTTGSVKTTAALMSLLISVSYFVGVAALATVSRLTWAWSRDGGLHRSISTVSQRFQVPVAAVILPTVLIILLALLGLGSSAAFGAIIALSSLALYVSYFIAIACMVWTRVSQPLELGTWNLGRWGLSANLFALIYTLWITVFLPWPSSLPVTGTGLNYASPIFAFCVLFVLASWFLWARKHWNGVSVKVLEYVLASER</sequence>
<feature type="transmembrane region" description="Helical" evidence="6">
    <location>
        <begin position="337"/>
        <end position="361"/>
    </location>
</feature>
<evidence type="ECO:0000313" key="7">
    <source>
        <dbReference type="EMBL" id="KAK4502029.1"/>
    </source>
</evidence>
<comment type="subcellular location">
    <subcellularLocation>
        <location evidence="1">Membrane</location>
        <topology evidence="1">Multi-pass membrane protein</topology>
    </subcellularLocation>
</comment>